<reference evidence="4" key="1">
    <citation type="submission" date="2017-03" db="EMBL/GenBank/DDBJ databases">
        <title>Phytopthora megakarya and P. palmivora, two closely related causual agents of cacao black pod achieved similar genome size and gene model numbers by different mechanisms.</title>
        <authorList>
            <person name="Ali S."/>
            <person name="Shao J."/>
            <person name="Larry D.J."/>
            <person name="Kronmiller B."/>
            <person name="Shen D."/>
            <person name="Strem M.D."/>
            <person name="Melnick R.L."/>
            <person name="Guiltinan M.J."/>
            <person name="Tyler B.M."/>
            <person name="Meinhardt L.W."/>
            <person name="Bailey B.A."/>
        </authorList>
    </citation>
    <scope>NUCLEOTIDE SEQUENCE [LARGE SCALE GENOMIC DNA]</scope>
    <source>
        <strain evidence="4">zdho120</strain>
    </source>
</reference>
<dbReference type="Proteomes" id="UP000198211">
    <property type="component" value="Unassembled WGS sequence"/>
</dbReference>
<evidence type="ECO:0000256" key="1">
    <source>
        <dbReference type="ARBA" id="ARBA00023125"/>
    </source>
</evidence>
<evidence type="ECO:0000259" key="2">
    <source>
        <dbReference type="Pfam" id="PF07282"/>
    </source>
</evidence>
<dbReference type="PANTHER" id="PTHR36172">
    <property type="match status" value="1"/>
</dbReference>
<sequence length="160" mass="17671">MHQKLSSWLAANYKQVLLLSFHTSEMVRRHPEPDREGYAAQAHYRFKMHLKYKLERAGERLVESEEEYTSKTCSGCGAIKNNLGGSEIFWCGSCRAVFDRDLNAARNIFQPPGNADAPSPTCGKTGEGLACSSPPASSRAGWCKALTARVAYEAEARLKA</sequence>
<keyword evidence="1" id="KW-0238">DNA-binding</keyword>
<dbReference type="Pfam" id="PF07282">
    <property type="entry name" value="Cas12f1-like_TNB"/>
    <property type="match status" value="1"/>
</dbReference>
<dbReference type="GO" id="GO:0003677">
    <property type="term" value="F:DNA binding"/>
    <property type="evidence" value="ECO:0007669"/>
    <property type="project" value="UniProtKB-KW"/>
</dbReference>
<organism evidence="3 4">
    <name type="scientific">Phytophthora megakarya</name>
    <dbReference type="NCBI Taxonomy" id="4795"/>
    <lineage>
        <taxon>Eukaryota</taxon>
        <taxon>Sar</taxon>
        <taxon>Stramenopiles</taxon>
        <taxon>Oomycota</taxon>
        <taxon>Peronosporomycetes</taxon>
        <taxon>Peronosporales</taxon>
        <taxon>Peronosporaceae</taxon>
        <taxon>Phytophthora</taxon>
    </lineage>
</organism>
<dbReference type="EMBL" id="NBNE01008759">
    <property type="protein sequence ID" value="OWY99141.1"/>
    <property type="molecule type" value="Genomic_DNA"/>
</dbReference>
<keyword evidence="4" id="KW-1185">Reference proteome</keyword>
<protein>
    <submittedName>
        <fullName evidence="3">Transposase</fullName>
    </submittedName>
</protein>
<evidence type="ECO:0000313" key="3">
    <source>
        <dbReference type="EMBL" id="OWY99141.1"/>
    </source>
</evidence>
<name>A0A225V1A6_9STRA</name>
<feature type="domain" description="Cas12f1-like TNB" evidence="2">
    <location>
        <begin position="43"/>
        <end position="108"/>
    </location>
</feature>
<dbReference type="AlphaFoldDB" id="A0A225V1A6"/>
<proteinExistence type="predicted"/>
<dbReference type="InterPro" id="IPR051491">
    <property type="entry name" value="Recombinase/Transposase-rel"/>
</dbReference>
<accession>A0A225V1A6</accession>
<gene>
    <name evidence="3" type="ORF">PHMEG_00029915</name>
</gene>
<dbReference type="OrthoDB" id="2438399at2759"/>
<dbReference type="PANTHER" id="PTHR36172:SF1">
    <property type="entry name" value="RESOLVASE-RELATED"/>
    <property type="match status" value="1"/>
</dbReference>
<evidence type="ECO:0000313" key="4">
    <source>
        <dbReference type="Proteomes" id="UP000198211"/>
    </source>
</evidence>
<dbReference type="InterPro" id="IPR010095">
    <property type="entry name" value="Cas12f1-like_TNB"/>
</dbReference>
<comment type="caution">
    <text evidence="3">The sequence shown here is derived from an EMBL/GenBank/DDBJ whole genome shotgun (WGS) entry which is preliminary data.</text>
</comment>